<organism evidence="1 2">
    <name type="scientific">Hymenolepis diminuta</name>
    <name type="common">Rat tapeworm</name>
    <dbReference type="NCBI Taxonomy" id="6216"/>
    <lineage>
        <taxon>Eukaryota</taxon>
        <taxon>Metazoa</taxon>
        <taxon>Spiralia</taxon>
        <taxon>Lophotrochozoa</taxon>
        <taxon>Platyhelminthes</taxon>
        <taxon>Cestoda</taxon>
        <taxon>Eucestoda</taxon>
        <taxon>Cyclophyllidea</taxon>
        <taxon>Hymenolepididae</taxon>
        <taxon>Hymenolepis</taxon>
    </lineage>
</organism>
<proteinExistence type="predicted"/>
<accession>A0A564YCM5</accession>
<sequence length="388" mass="44787">MVESNEIRACQIKKPEINPQQHPQSQHTYLKKNKPKCRFYGDFHFHRDCPFYKHRFQDRNSYGHKEGLCQSSQRRRYTDHGRGRLQNQYRQAHGILTTIQVNVNTELKVDTRSDITIVAAEAWKSPVRSKLDKVPFKVSSASGDAVQLSGVMKCETIFATVCYVADRDINLVGLDWIDMFNVLKPKPSKNEEQILAESIQNTQVSVVDIRKEAEKDAVPQQASKNPKILNYVHKRKTRGPDYMSISRVRSTSHPAIEEKFPAEVLMGRKLRTVHEAMLPKKTRPDEKRGNKKNGFAVNAPVYARNYRLGRLWTAAIIIKRHGSMIFDVGVGKDTRVRHRNQLRRRLVEPTSDERYLSLYSLLDTFDLTHVLPPRLQVMDQVTVPSRTT</sequence>
<dbReference type="Proteomes" id="UP000321570">
    <property type="component" value="Unassembled WGS sequence"/>
</dbReference>
<evidence type="ECO:0000313" key="2">
    <source>
        <dbReference type="Proteomes" id="UP000321570"/>
    </source>
</evidence>
<name>A0A564YCM5_HYMDI</name>
<keyword evidence="2" id="KW-1185">Reference proteome</keyword>
<evidence type="ECO:0008006" key="3">
    <source>
        <dbReference type="Google" id="ProtNLM"/>
    </source>
</evidence>
<gene>
    <name evidence="1" type="ORF">WMSIL1_LOCUS5161</name>
</gene>
<protein>
    <recommendedName>
        <fullName evidence="3">Peptidase A2 domain-containing protein</fullName>
    </recommendedName>
</protein>
<reference evidence="1 2" key="1">
    <citation type="submission" date="2019-07" db="EMBL/GenBank/DDBJ databases">
        <authorList>
            <person name="Jastrzebski P J."/>
            <person name="Paukszto L."/>
            <person name="Jastrzebski P J."/>
        </authorList>
    </citation>
    <scope>NUCLEOTIDE SEQUENCE [LARGE SCALE GENOMIC DNA]</scope>
    <source>
        <strain evidence="1 2">WMS-il1</strain>
    </source>
</reference>
<dbReference type="EMBL" id="CABIJS010000155">
    <property type="protein sequence ID" value="VUZ44980.1"/>
    <property type="molecule type" value="Genomic_DNA"/>
</dbReference>
<evidence type="ECO:0000313" key="1">
    <source>
        <dbReference type="EMBL" id="VUZ44980.1"/>
    </source>
</evidence>
<dbReference type="AlphaFoldDB" id="A0A564YCM5"/>